<feature type="region of interest" description="Disordered" evidence="1">
    <location>
        <begin position="143"/>
        <end position="454"/>
    </location>
</feature>
<accession>A0AA39YHP8</accession>
<evidence type="ECO:0000313" key="3">
    <source>
        <dbReference type="Proteomes" id="UP001174936"/>
    </source>
</evidence>
<protein>
    <recommendedName>
        <fullName evidence="4">WW domain-containing protein</fullName>
    </recommendedName>
</protein>
<reference evidence="2" key="1">
    <citation type="submission" date="2023-06" db="EMBL/GenBank/DDBJ databases">
        <title>Genome-scale phylogeny and comparative genomics of the fungal order Sordariales.</title>
        <authorList>
            <consortium name="Lawrence Berkeley National Laboratory"/>
            <person name="Hensen N."/>
            <person name="Bonometti L."/>
            <person name="Westerberg I."/>
            <person name="Brannstrom I.O."/>
            <person name="Guillou S."/>
            <person name="Cros-Aarteil S."/>
            <person name="Calhoun S."/>
            <person name="Haridas S."/>
            <person name="Kuo A."/>
            <person name="Mondo S."/>
            <person name="Pangilinan J."/>
            <person name="Riley R."/>
            <person name="Labutti K."/>
            <person name="Andreopoulos B."/>
            <person name="Lipzen A."/>
            <person name="Chen C."/>
            <person name="Yanf M."/>
            <person name="Daum C."/>
            <person name="Ng V."/>
            <person name="Clum A."/>
            <person name="Steindorff A."/>
            <person name="Ohm R."/>
            <person name="Martin F."/>
            <person name="Silar P."/>
            <person name="Natvig D."/>
            <person name="Lalanne C."/>
            <person name="Gautier V."/>
            <person name="Ament-Velasquez S.L."/>
            <person name="Kruys A."/>
            <person name="Hutchinson M.I."/>
            <person name="Powell A.J."/>
            <person name="Barry K."/>
            <person name="Miller A.N."/>
            <person name="Grigoriev I.V."/>
            <person name="Debuchy R."/>
            <person name="Gladieux P."/>
            <person name="Thoren M.H."/>
            <person name="Johannesson H."/>
        </authorList>
    </citation>
    <scope>NUCLEOTIDE SEQUENCE</scope>
    <source>
        <strain evidence="2">SMH2532-1</strain>
    </source>
</reference>
<feature type="compositionally biased region" description="Pro residues" evidence="1">
    <location>
        <begin position="343"/>
        <end position="352"/>
    </location>
</feature>
<sequence length="469" mass="51271">MTSLPEHWESDYDGNRWFYRYRPTGIVQYTFPKPGDEYPEYIDASAPPLDLPPEEKLVSQQQLKRRSTAERSGSLSNKSKDGSNEVTSATLAKGEGGFWFEPDYMYLGNVSPLQEEIEEELRLVTEQQAKEKAAAAAAAAAAIRTDDGSQPHISPYTSAGTTPLTSNSKPVTGTPEIDGAAVATRESPRNAARAQPTRQSPVGFVAELPSEITAKCREDTHPTPVELPGHHHVSGEESQPAQWVDAFDIAPVELPAQPASVGRREHSDDVRQRPAQLVKSLAHQAPASQHEPRASHPPRDVASSSASGFQPYNPNQRAVAEYNANRRSQVMNQVQPEDVPSILRPPKPPPKQPLDAMANAKQPDTPFLSKAVANSRVPSVLQPARGRPNLPLDTSQNDRQTSPPKTYQPYSPLQERQGNAPSAAEHLSRTNDQQRVGPSHTSKDQHPSFAYAFSPIHRGPGIGFCIRST</sequence>
<feature type="compositionally biased region" description="Polar residues" evidence="1">
    <location>
        <begin position="302"/>
        <end position="316"/>
    </location>
</feature>
<evidence type="ECO:0000256" key="1">
    <source>
        <dbReference type="SAM" id="MobiDB-lite"/>
    </source>
</evidence>
<feature type="compositionally biased region" description="Polar residues" evidence="1">
    <location>
        <begin position="325"/>
        <end position="335"/>
    </location>
</feature>
<keyword evidence="3" id="KW-1185">Reference proteome</keyword>
<dbReference type="Proteomes" id="UP001174936">
    <property type="component" value="Unassembled WGS sequence"/>
</dbReference>
<evidence type="ECO:0008006" key="4">
    <source>
        <dbReference type="Google" id="ProtNLM"/>
    </source>
</evidence>
<feature type="region of interest" description="Disordered" evidence="1">
    <location>
        <begin position="37"/>
        <end position="88"/>
    </location>
</feature>
<feature type="compositionally biased region" description="Basic and acidic residues" evidence="1">
    <location>
        <begin position="262"/>
        <end position="272"/>
    </location>
</feature>
<name>A0AA39YHP8_9PEZI</name>
<feature type="compositionally biased region" description="Polar residues" evidence="1">
    <location>
        <begin position="430"/>
        <end position="440"/>
    </location>
</feature>
<dbReference type="EMBL" id="JAULSV010000002">
    <property type="protein sequence ID" value="KAK0651701.1"/>
    <property type="molecule type" value="Genomic_DNA"/>
</dbReference>
<evidence type="ECO:0000313" key="2">
    <source>
        <dbReference type="EMBL" id="KAK0651701.1"/>
    </source>
</evidence>
<feature type="compositionally biased region" description="Polar residues" evidence="1">
    <location>
        <begin position="392"/>
        <end position="420"/>
    </location>
</feature>
<feature type="compositionally biased region" description="Polar residues" evidence="1">
    <location>
        <begin position="151"/>
        <end position="171"/>
    </location>
</feature>
<organism evidence="2 3">
    <name type="scientific">Cercophora newfieldiana</name>
    <dbReference type="NCBI Taxonomy" id="92897"/>
    <lineage>
        <taxon>Eukaryota</taxon>
        <taxon>Fungi</taxon>
        <taxon>Dikarya</taxon>
        <taxon>Ascomycota</taxon>
        <taxon>Pezizomycotina</taxon>
        <taxon>Sordariomycetes</taxon>
        <taxon>Sordariomycetidae</taxon>
        <taxon>Sordariales</taxon>
        <taxon>Lasiosphaeriaceae</taxon>
        <taxon>Cercophora</taxon>
    </lineage>
</organism>
<gene>
    <name evidence="2" type="ORF">B0T16DRAFT_489668</name>
</gene>
<proteinExistence type="predicted"/>
<comment type="caution">
    <text evidence="2">The sequence shown here is derived from an EMBL/GenBank/DDBJ whole genome shotgun (WGS) entry which is preliminary data.</text>
</comment>
<dbReference type="AlphaFoldDB" id="A0AA39YHP8"/>
<feature type="compositionally biased region" description="Basic and acidic residues" evidence="1">
    <location>
        <begin position="290"/>
        <end position="299"/>
    </location>
</feature>